<accession>A0A1G7TJK1</accession>
<gene>
    <name evidence="2" type="ORF">SAMN05216377_11152</name>
</gene>
<dbReference type="SUPFAM" id="SSF109604">
    <property type="entry name" value="HD-domain/PDEase-like"/>
    <property type="match status" value="1"/>
</dbReference>
<evidence type="ECO:0000313" key="2">
    <source>
        <dbReference type="EMBL" id="SDG35516.1"/>
    </source>
</evidence>
<keyword evidence="3" id="KW-1185">Reference proteome</keyword>
<sequence>MVRRLDAVSADEWRARRAAAAPRRVAGPLLDLLRTSATLTVFDADHLTHQLQTATRAFRAGADDELVVAALFHDVAELTAGPAHGKVAAELLRPYVGDDAYHIVRTHSDFQGRYYNEHMGLERTTYLRWADEPWYGIALCFSDDWDQAAFDPDYDTRPLSFFEPMVHRVLAEPVRARASA</sequence>
<dbReference type="PANTHER" id="PTHR40202:SF1">
    <property type="entry name" value="HD DOMAIN-CONTAINING PROTEIN"/>
    <property type="match status" value="1"/>
</dbReference>
<dbReference type="OrthoDB" id="9802857at2"/>
<dbReference type="InterPro" id="IPR006674">
    <property type="entry name" value="HD_domain"/>
</dbReference>
<evidence type="ECO:0000259" key="1">
    <source>
        <dbReference type="Pfam" id="PF01966"/>
    </source>
</evidence>
<dbReference type="RefSeq" id="WP_093085865.1">
    <property type="nucleotide sequence ID" value="NZ_FNBE01000011.1"/>
</dbReference>
<name>A0A1G7TJK1_PSEOR</name>
<dbReference type="STRING" id="366584.SAMN05216377_11152"/>
<reference evidence="2 3" key="1">
    <citation type="submission" date="2016-10" db="EMBL/GenBank/DDBJ databases">
        <authorList>
            <person name="de Groot N.N."/>
        </authorList>
    </citation>
    <scope>NUCLEOTIDE SEQUENCE [LARGE SCALE GENOMIC DNA]</scope>
    <source>
        <strain evidence="2 3">CGMCC 4.3143</strain>
    </source>
</reference>
<dbReference type="InterPro" id="IPR052567">
    <property type="entry name" value="OP_Dioxygenase"/>
</dbReference>
<feature type="domain" description="HD" evidence="1">
    <location>
        <begin position="47"/>
        <end position="130"/>
    </location>
</feature>
<dbReference type="Proteomes" id="UP000198967">
    <property type="component" value="Unassembled WGS sequence"/>
</dbReference>
<dbReference type="PANTHER" id="PTHR40202">
    <property type="match status" value="1"/>
</dbReference>
<dbReference type="Pfam" id="PF01966">
    <property type="entry name" value="HD"/>
    <property type="match status" value="1"/>
</dbReference>
<protein>
    <submittedName>
        <fullName evidence="2">HD domain-containing protein</fullName>
    </submittedName>
</protein>
<dbReference type="EMBL" id="FNBE01000011">
    <property type="protein sequence ID" value="SDG35516.1"/>
    <property type="molecule type" value="Genomic_DNA"/>
</dbReference>
<organism evidence="2 3">
    <name type="scientific">Pseudonocardia oroxyli</name>
    <dbReference type="NCBI Taxonomy" id="366584"/>
    <lineage>
        <taxon>Bacteria</taxon>
        <taxon>Bacillati</taxon>
        <taxon>Actinomycetota</taxon>
        <taxon>Actinomycetes</taxon>
        <taxon>Pseudonocardiales</taxon>
        <taxon>Pseudonocardiaceae</taxon>
        <taxon>Pseudonocardia</taxon>
    </lineage>
</organism>
<evidence type="ECO:0000313" key="3">
    <source>
        <dbReference type="Proteomes" id="UP000198967"/>
    </source>
</evidence>
<proteinExistence type="predicted"/>
<dbReference type="Gene3D" id="1.10.3210.10">
    <property type="entry name" value="Hypothetical protein af1432"/>
    <property type="match status" value="1"/>
</dbReference>
<dbReference type="AlphaFoldDB" id="A0A1G7TJK1"/>